<proteinExistence type="predicted"/>
<organism evidence="1">
    <name type="scientific">marine sediment metagenome</name>
    <dbReference type="NCBI Taxonomy" id="412755"/>
    <lineage>
        <taxon>unclassified sequences</taxon>
        <taxon>metagenomes</taxon>
        <taxon>ecological metagenomes</taxon>
    </lineage>
</organism>
<feature type="non-terminal residue" evidence="1">
    <location>
        <position position="42"/>
    </location>
</feature>
<accession>X1DJP5</accession>
<name>X1DJP5_9ZZZZ</name>
<comment type="caution">
    <text evidence="1">The sequence shown here is derived from an EMBL/GenBank/DDBJ whole genome shotgun (WGS) entry which is preliminary data.</text>
</comment>
<dbReference type="EMBL" id="BART01042082">
    <property type="protein sequence ID" value="GAH20422.1"/>
    <property type="molecule type" value="Genomic_DNA"/>
</dbReference>
<dbReference type="AlphaFoldDB" id="X1DJP5"/>
<feature type="non-terminal residue" evidence="1">
    <location>
        <position position="1"/>
    </location>
</feature>
<protein>
    <submittedName>
        <fullName evidence="1">Uncharacterized protein</fullName>
    </submittedName>
</protein>
<evidence type="ECO:0000313" key="1">
    <source>
        <dbReference type="EMBL" id="GAH20422.1"/>
    </source>
</evidence>
<sequence>PPNSSDNFCQYALSGHELVTIFVTLHLPAGAGQRKNRARILF</sequence>
<gene>
    <name evidence="1" type="ORF">S01H4_67175</name>
</gene>
<reference evidence="1" key="1">
    <citation type="journal article" date="2014" name="Front. Microbiol.">
        <title>High frequency of phylogenetically diverse reductive dehalogenase-homologous genes in deep subseafloor sedimentary metagenomes.</title>
        <authorList>
            <person name="Kawai M."/>
            <person name="Futagami T."/>
            <person name="Toyoda A."/>
            <person name="Takaki Y."/>
            <person name="Nishi S."/>
            <person name="Hori S."/>
            <person name="Arai W."/>
            <person name="Tsubouchi T."/>
            <person name="Morono Y."/>
            <person name="Uchiyama I."/>
            <person name="Ito T."/>
            <person name="Fujiyama A."/>
            <person name="Inagaki F."/>
            <person name="Takami H."/>
        </authorList>
    </citation>
    <scope>NUCLEOTIDE SEQUENCE</scope>
    <source>
        <strain evidence="1">Expedition CK06-06</strain>
    </source>
</reference>